<dbReference type="WBParaSite" id="ACRNAN_scaffold1760.g19233.t1">
    <property type="protein sequence ID" value="ACRNAN_scaffold1760.g19233.t1"/>
    <property type="gene ID" value="ACRNAN_scaffold1760.g19233"/>
</dbReference>
<keyword evidence="1" id="KW-0732">Signal</keyword>
<proteinExistence type="predicted"/>
<name>A0A914D3K8_9BILA</name>
<organism evidence="2 3">
    <name type="scientific">Acrobeloides nanus</name>
    <dbReference type="NCBI Taxonomy" id="290746"/>
    <lineage>
        <taxon>Eukaryota</taxon>
        <taxon>Metazoa</taxon>
        <taxon>Ecdysozoa</taxon>
        <taxon>Nematoda</taxon>
        <taxon>Chromadorea</taxon>
        <taxon>Rhabditida</taxon>
        <taxon>Tylenchina</taxon>
        <taxon>Cephalobomorpha</taxon>
        <taxon>Cephaloboidea</taxon>
        <taxon>Cephalobidae</taxon>
        <taxon>Acrobeloides</taxon>
    </lineage>
</organism>
<feature type="signal peptide" evidence="1">
    <location>
        <begin position="1"/>
        <end position="25"/>
    </location>
</feature>
<reference evidence="3" key="1">
    <citation type="submission" date="2022-11" db="UniProtKB">
        <authorList>
            <consortium name="WormBaseParasite"/>
        </authorList>
    </citation>
    <scope>IDENTIFICATION</scope>
</reference>
<dbReference type="AlphaFoldDB" id="A0A914D3K8"/>
<sequence>MSRMAAARLWLSLVLIIVLLNLVLANPVPMFLSKTPSHTLVTEYIDDPENLQAIFRPKRFAPNYRNYDAIRNAGALVFLKRIPFQNYGGLDV</sequence>
<protein>
    <submittedName>
        <fullName evidence="3">Uncharacterized protein</fullName>
    </submittedName>
</protein>
<keyword evidence="2" id="KW-1185">Reference proteome</keyword>
<evidence type="ECO:0000313" key="3">
    <source>
        <dbReference type="WBParaSite" id="ACRNAN_scaffold1760.g19233.t1"/>
    </source>
</evidence>
<accession>A0A914D3K8</accession>
<feature type="chain" id="PRO_5038116088" evidence="1">
    <location>
        <begin position="26"/>
        <end position="92"/>
    </location>
</feature>
<evidence type="ECO:0000313" key="2">
    <source>
        <dbReference type="Proteomes" id="UP000887540"/>
    </source>
</evidence>
<evidence type="ECO:0000256" key="1">
    <source>
        <dbReference type="SAM" id="SignalP"/>
    </source>
</evidence>
<dbReference type="Proteomes" id="UP000887540">
    <property type="component" value="Unplaced"/>
</dbReference>